<name>A0ABR0E623_ZASCE</name>
<feature type="transmembrane region" description="Helical" evidence="12">
    <location>
        <begin position="364"/>
        <end position="381"/>
    </location>
</feature>
<keyword evidence="14" id="KW-1185">Reference proteome</keyword>
<keyword evidence="4" id="KW-0337">GPI-anchor biosynthesis</keyword>
<reference evidence="13 14" key="1">
    <citation type="journal article" date="2023" name="G3 (Bethesda)">
        <title>A chromosome-level genome assembly of Zasmidium syzygii isolated from banana leaves.</title>
        <authorList>
            <person name="van Westerhoven A.C."/>
            <person name="Mehrabi R."/>
            <person name="Talebi R."/>
            <person name="Steentjes M.B.F."/>
            <person name="Corcolon B."/>
            <person name="Chong P.A."/>
            <person name="Kema G.H.J."/>
            <person name="Seidl M.F."/>
        </authorList>
    </citation>
    <scope>NUCLEOTIDE SEQUENCE [LARGE SCALE GENOMIC DNA]</scope>
    <source>
        <strain evidence="13 14">P124</strain>
    </source>
</reference>
<comment type="caution">
    <text evidence="13">The sequence shown here is derived from an EMBL/GenBank/DDBJ whole genome shotgun (WGS) entry which is preliminary data.</text>
</comment>
<evidence type="ECO:0000256" key="6">
    <source>
        <dbReference type="ARBA" id="ARBA00022679"/>
    </source>
</evidence>
<dbReference type="InterPro" id="IPR005599">
    <property type="entry name" value="GPI_mannosylTrfase"/>
</dbReference>
<dbReference type="Proteomes" id="UP001305779">
    <property type="component" value="Unassembled WGS sequence"/>
</dbReference>
<keyword evidence="6" id="KW-0808">Transferase</keyword>
<evidence type="ECO:0000256" key="7">
    <source>
        <dbReference type="ARBA" id="ARBA00022692"/>
    </source>
</evidence>
<dbReference type="PANTHER" id="PTHR22760">
    <property type="entry name" value="GLYCOSYLTRANSFERASE"/>
    <property type="match status" value="1"/>
</dbReference>
<keyword evidence="9 12" id="KW-1133">Transmembrane helix</keyword>
<dbReference type="EMBL" id="JAXOVC010000010">
    <property type="protein sequence ID" value="KAK4496690.1"/>
    <property type="molecule type" value="Genomic_DNA"/>
</dbReference>
<accession>A0ABR0E623</accession>
<dbReference type="Pfam" id="PF03901">
    <property type="entry name" value="Glyco_transf_22"/>
    <property type="match status" value="1"/>
</dbReference>
<evidence type="ECO:0000313" key="14">
    <source>
        <dbReference type="Proteomes" id="UP001305779"/>
    </source>
</evidence>
<keyword evidence="5 12" id="KW-0328">Glycosyltransferase</keyword>
<evidence type="ECO:0000256" key="8">
    <source>
        <dbReference type="ARBA" id="ARBA00022824"/>
    </source>
</evidence>
<evidence type="ECO:0000256" key="3">
    <source>
        <dbReference type="ARBA" id="ARBA00006065"/>
    </source>
</evidence>
<comment type="function">
    <text evidence="11">Mannosyltransferase involved in glycosylphosphatidylinositol-anchor biosynthesis. Transfers the third mannose to Man2-GlcN-acyl-PI during GPI precursor assembly.</text>
</comment>
<keyword evidence="10 12" id="KW-0472">Membrane</keyword>
<comment type="similarity">
    <text evidence="3">Belongs to the glycosyltransferase 22 family. PIGB subfamily.</text>
</comment>
<sequence>MPPKKTQKPTTTSTFRPSWSTHIAIFSSLFVFRVINAHLVQTFFQPDEYFQALEPAWQMAFGEGSGAWITWEWRERLRTSVHPLLFAAAYKVMNYICGYFEANYYVRANALGAAPRLLQAFFAAAMDYMTWQVGAKIYGSGTSASYATFFLTITSPWQWFCSVRTFSNSLEATLTAASLYWFPWSWFLQPDGEDKMPLNVAGLATFSFENVDLRTIKFMIGSAPKGLYPALAAAAMAFYIRPTNVIIWMGISAGLVGCNRNYRKAGTLVFAAAVVGVSVVAVFAGADYVYYGEWTFPPFRFLYLNLVQSLAVFYGRNRIDYYFTEGLPLLLTTALPFAAVGVWQSLRSEYIATAKEYVERQTRFVFALAATATVLAFSAIAHKEMRFVYPLLPMLLVLAAGPLAAFFQPFPIPRSKFRQLLLTIMITSNIYIAGYVSTTHQRGVIDVMHYLRHRQEAWFDVAPASNVTIGFLMPCHSTPWRSYFVYPQIDAWALTCEPPINLTQAERETYLDEADIFYNDPALWLESNMVDMKYISADRTPDEKQFEGSGLREWPQYLVFFEQLEPTMKAVLAESRYKECRRFFNTHWIDDWRRKGDVVVWCQRR</sequence>
<evidence type="ECO:0000256" key="2">
    <source>
        <dbReference type="ARBA" id="ARBA00004687"/>
    </source>
</evidence>
<protein>
    <recommendedName>
        <fullName evidence="12">Mannosyltransferase</fullName>
        <ecNumber evidence="12">2.4.1.-</ecNumber>
    </recommendedName>
</protein>
<evidence type="ECO:0000256" key="5">
    <source>
        <dbReference type="ARBA" id="ARBA00022676"/>
    </source>
</evidence>
<feature type="transmembrane region" description="Helical" evidence="12">
    <location>
        <begin position="321"/>
        <end position="343"/>
    </location>
</feature>
<evidence type="ECO:0000256" key="10">
    <source>
        <dbReference type="ARBA" id="ARBA00023136"/>
    </source>
</evidence>
<feature type="transmembrane region" description="Helical" evidence="12">
    <location>
        <begin position="387"/>
        <end position="407"/>
    </location>
</feature>
<evidence type="ECO:0000256" key="9">
    <source>
        <dbReference type="ARBA" id="ARBA00022989"/>
    </source>
</evidence>
<evidence type="ECO:0000313" key="13">
    <source>
        <dbReference type="EMBL" id="KAK4496690.1"/>
    </source>
</evidence>
<dbReference type="EC" id="2.4.1.-" evidence="12"/>
<gene>
    <name evidence="13" type="ORF">PRZ48_012672</name>
</gene>
<keyword evidence="8 12" id="KW-0256">Endoplasmic reticulum</keyword>
<comment type="subcellular location">
    <subcellularLocation>
        <location evidence="1 12">Endoplasmic reticulum membrane</location>
        <topology evidence="1 12">Multi-pass membrane protein</topology>
    </subcellularLocation>
</comment>
<evidence type="ECO:0000256" key="11">
    <source>
        <dbReference type="ARBA" id="ARBA00024708"/>
    </source>
</evidence>
<organism evidence="13 14">
    <name type="scientific">Zasmidium cellare</name>
    <name type="common">Wine cellar mold</name>
    <name type="synonym">Racodium cellare</name>
    <dbReference type="NCBI Taxonomy" id="395010"/>
    <lineage>
        <taxon>Eukaryota</taxon>
        <taxon>Fungi</taxon>
        <taxon>Dikarya</taxon>
        <taxon>Ascomycota</taxon>
        <taxon>Pezizomycotina</taxon>
        <taxon>Dothideomycetes</taxon>
        <taxon>Dothideomycetidae</taxon>
        <taxon>Mycosphaerellales</taxon>
        <taxon>Mycosphaerellaceae</taxon>
        <taxon>Zasmidium</taxon>
    </lineage>
</organism>
<feature type="transmembrane region" description="Helical" evidence="12">
    <location>
        <begin position="419"/>
        <end position="436"/>
    </location>
</feature>
<comment type="pathway">
    <text evidence="2">Glycolipid biosynthesis; glycosylphosphatidylinositol-anchor biosynthesis.</text>
</comment>
<evidence type="ECO:0000256" key="1">
    <source>
        <dbReference type="ARBA" id="ARBA00004477"/>
    </source>
</evidence>
<feature type="transmembrane region" description="Helical" evidence="12">
    <location>
        <begin position="268"/>
        <end position="291"/>
    </location>
</feature>
<evidence type="ECO:0000256" key="4">
    <source>
        <dbReference type="ARBA" id="ARBA00022502"/>
    </source>
</evidence>
<feature type="transmembrane region" description="Helical" evidence="12">
    <location>
        <begin position="227"/>
        <end position="256"/>
    </location>
</feature>
<keyword evidence="7 12" id="KW-0812">Transmembrane</keyword>
<evidence type="ECO:0000256" key="12">
    <source>
        <dbReference type="RuleBase" id="RU363075"/>
    </source>
</evidence>
<proteinExistence type="inferred from homology"/>
<dbReference type="PANTHER" id="PTHR22760:SF4">
    <property type="entry name" value="GPI MANNOSYLTRANSFERASE 3"/>
    <property type="match status" value="1"/>
</dbReference>